<evidence type="ECO:0000256" key="8">
    <source>
        <dbReference type="ARBA" id="ARBA00022741"/>
    </source>
</evidence>
<dbReference type="EMBL" id="SLXK01000067">
    <property type="protein sequence ID" value="TCP19128.1"/>
    <property type="molecule type" value="Genomic_DNA"/>
</dbReference>
<keyword evidence="12" id="KW-0902">Two-component regulatory system</keyword>
<name>A0A4R2NDG7_9BACL</name>
<dbReference type="Pfam" id="PF00672">
    <property type="entry name" value="HAMP"/>
    <property type="match status" value="1"/>
</dbReference>
<keyword evidence="18" id="KW-1185">Reference proteome</keyword>
<keyword evidence="7 14" id="KW-0812">Transmembrane</keyword>
<dbReference type="InterPro" id="IPR003660">
    <property type="entry name" value="HAMP_dom"/>
</dbReference>
<dbReference type="PRINTS" id="PR00344">
    <property type="entry name" value="BCTRLSENSOR"/>
</dbReference>
<evidence type="ECO:0000256" key="12">
    <source>
        <dbReference type="ARBA" id="ARBA00023012"/>
    </source>
</evidence>
<evidence type="ECO:0000256" key="1">
    <source>
        <dbReference type="ARBA" id="ARBA00000085"/>
    </source>
</evidence>
<dbReference type="PROSITE" id="PS50109">
    <property type="entry name" value="HIS_KIN"/>
    <property type="match status" value="1"/>
</dbReference>
<proteinExistence type="predicted"/>
<dbReference type="Gene3D" id="1.10.287.130">
    <property type="match status" value="1"/>
</dbReference>
<evidence type="ECO:0000256" key="11">
    <source>
        <dbReference type="ARBA" id="ARBA00022989"/>
    </source>
</evidence>
<feature type="domain" description="Histidine kinase" evidence="15">
    <location>
        <begin position="197"/>
        <end position="408"/>
    </location>
</feature>
<dbReference type="InterPro" id="IPR004358">
    <property type="entry name" value="Sig_transdc_His_kin-like_C"/>
</dbReference>
<evidence type="ECO:0000256" key="5">
    <source>
        <dbReference type="ARBA" id="ARBA00022553"/>
    </source>
</evidence>
<evidence type="ECO:0000256" key="7">
    <source>
        <dbReference type="ARBA" id="ARBA00022692"/>
    </source>
</evidence>
<dbReference type="InterPro" id="IPR005467">
    <property type="entry name" value="His_kinase_dom"/>
</dbReference>
<keyword evidence="10" id="KW-0067">ATP-binding</keyword>
<gene>
    <name evidence="17" type="ORF">EV207_1676</name>
</gene>
<dbReference type="PANTHER" id="PTHR45528:SF12">
    <property type="entry name" value="SENSOR HISTIDINE KINASE ARSS"/>
    <property type="match status" value="1"/>
</dbReference>
<dbReference type="GO" id="GO:0000155">
    <property type="term" value="F:phosphorelay sensor kinase activity"/>
    <property type="evidence" value="ECO:0007669"/>
    <property type="project" value="InterPro"/>
</dbReference>
<comment type="subcellular location">
    <subcellularLocation>
        <location evidence="2">Cell membrane</location>
        <topology evidence="2">Multi-pass membrane protein</topology>
    </subcellularLocation>
</comment>
<dbReference type="FunFam" id="1.10.287.130:FF:000001">
    <property type="entry name" value="Two-component sensor histidine kinase"/>
    <property type="match status" value="1"/>
</dbReference>
<dbReference type="GO" id="GO:0005886">
    <property type="term" value="C:plasma membrane"/>
    <property type="evidence" value="ECO:0007669"/>
    <property type="project" value="UniProtKB-SubCell"/>
</dbReference>
<dbReference type="Proteomes" id="UP000295416">
    <property type="component" value="Unassembled WGS sequence"/>
</dbReference>
<evidence type="ECO:0000313" key="17">
    <source>
        <dbReference type="EMBL" id="TCP19128.1"/>
    </source>
</evidence>
<dbReference type="CDD" id="cd06225">
    <property type="entry name" value="HAMP"/>
    <property type="match status" value="1"/>
</dbReference>
<evidence type="ECO:0000256" key="14">
    <source>
        <dbReference type="SAM" id="Phobius"/>
    </source>
</evidence>
<keyword evidence="8" id="KW-0547">Nucleotide-binding</keyword>
<dbReference type="SMART" id="SM00388">
    <property type="entry name" value="HisKA"/>
    <property type="match status" value="1"/>
</dbReference>
<dbReference type="SUPFAM" id="SSF47384">
    <property type="entry name" value="Homodimeric domain of signal transducing histidine kinase"/>
    <property type="match status" value="1"/>
</dbReference>
<keyword evidence="9 17" id="KW-0418">Kinase</keyword>
<evidence type="ECO:0000313" key="18">
    <source>
        <dbReference type="Proteomes" id="UP000295416"/>
    </source>
</evidence>
<keyword evidence="11 14" id="KW-1133">Transmembrane helix</keyword>
<dbReference type="AlphaFoldDB" id="A0A4R2NDG7"/>
<dbReference type="Gene3D" id="3.30.565.10">
    <property type="entry name" value="Histidine kinase-like ATPase, C-terminal domain"/>
    <property type="match status" value="1"/>
</dbReference>
<organism evidence="17 18">
    <name type="scientific">Scopulibacillus darangshiensis</name>
    <dbReference type="NCBI Taxonomy" id="442528"/>
    <lineage>
        <taxon>Bacteria</taxon>
        <taxon>Bacillati</taxon>
        <taxon>Bacillota</taxon>
        <taxon>Bacilli</taxon>
        <taxon>Bacillales</taxon>
        <taxon>Sporolactobacillaceae</taxon>
        <taxon>Scopulibacillus</taxon>
    </lineage>
</organism>
<dbReference type="Pfam" id="PF00512">
    <property type="entry name" value="HisKA"/>
    <property type="match status" value="1"/>
</dbReference>
<sequence length="408" mass="45331">MLENQADAILNNYSASELTAMDNRELLPFVPDGGMVRIISSDSHVLSTSSEDDDFENLHAVFSDDDDFAIQKTDGHKALIYHEPFPDDDHPHGMIEITQSLESLSENMSLLIMILAATTVLAIILSLVGGGLLTNLLLKPVTSMSRTMRDIQKSGEFKKIPLEKKSKDELGVMGETFNAMMSQLETNFEKQQQFLADASHELKTPITIVEGYTNMLKRWGAKNPDILQEAIEAIHHESQRMRDLIQQLLLVAKDDLDQGELNKERVDLVTLCQNMVKPLIRSHERGINIAAGSDQLVCTTDRGKLEQLLRILLDNAMKYSDKEIDLFIDRQDGMATITVADSGIGIPKEDLPRVFERFYRVDKSRQRKTGGSGLGLSIAQSIVTSLGGTIEVESNIGEGTRVTIAFPC</sequence>
<feature type="transmembrane region" description="Helical" evidence="14">
    <location>
        <begin position="110"/>
        <end position="138"/>
    </location>
</feature>
<keyword evidence="5" id="KW-0597">Phosphoprotein</keyword>
<evidence type="ECO:0000256" key="2">
    <source>
        <dbReference type="ARBA" id="ARBA00004651"/>
    </source>
</evidence>
<protein>
    <recommendedName>
        <fullName evidence="3">histidine kinase</fullName>
        <ecNumber evidence="3">2.7.13.3</ecNumber>
    </recommendedName>
</protein>
<dbReference type="CDD" id="cd00082">
    <property type="entry name" value="HisKA"/>
    <property type="match status" value="1"/>
</dbReference>
<dbReference type="InterPro" id="IPR036097">
    <property type="entry name" value="HisK_dim/P_sf"/>
</dbReference>
<dbReference type="InterPro" id="IPR036890">
    <property type="entry name" value="HATPase_C_sf"/>
</dbReference>
<evidence type="ECO:0000256" key="3">
    <source>
        <dbReference type="ARBA" id="ARBA00012438"/>
    </source>
</evidence>
<dbReference type="SUPFAM" id="SSF55874">
    <property type="entry name" value="ATPase domain of HSP90 chaperone/DNA topoisomerase II/histidine kinase"/>
    <property type="match status" value="1"/>
</dbReference>
<comment type="catalytic activity">
    <reaction evidence="1">
        <text>ATP + protein L-histidine = ADP + protein N-phospho-L-histidine.</text>
        <dbReference type="EC" id="2.7.13.3"/>
    </reaction>
</comment>
<dbReference type="InterPro" id="IPR003661">
    <property type="entry name" value="HisK_dim/P_dom"/>
</dbReference>
<dbReference type="FunFam" id="3.30.565.10:FF:000006">
    <property type="entry name" value="Sensor histidine kinase WalK"/>
    <property type="match status" value="1"/>
</dbReference>
<dbReference type="Pfam" id="PF02518">
    <property type="entry name" value="HATPase_c"/>
    <property type="match status" value="1"/>
</dbReference>
<dbReference type="PANTHER" id="PTHR45528">
    <property type="entry name" value="SENSOR HISTIDINE KINASE CPXA"/>
    <property type="match status" value="1"/>
</dbReference>
<dbReference type="PROSITE" id="PS50885">
    <property type="entry name" value="HAMP"/>
    <property type="match status" value="1"/>
</dbReference>
<dbReference type="EC" id="2.7.13.3" evidence="3"/>
<evidence type="ECO:0000259" key="16">
    <source>
        <dbReference type="PROSITE" id="PS50885"/>
    </source>
</evidence>
<keyword evidence="4" id="KW-1003">Cell membrane</keyword>
<evidence type="ECO:0000259" key="15">
    <source>
        <dbReference type="PROSITE" id="PS50109"/>
    </source>
</evidence>
<dbReference type="SMART" id="SM00387">
    <property type="entry name" value="HATPase_c"/>
    <property type="match status" value="1"/>
</dbReference>
<evidence type="ECO:0000256" key="9">
    <source>
        <dbReference type="ARBA" id="ARBA00022777"/>
    </source>
</evidence>
<dbReference type="InterPro" id="IPR003594">
    <property type="entry name" value="HATPase_dom"/>
</dbReference>
<dbReference type="SMART" id="SM00304">
    <property type="entry name" value="HAMP"/>
    <property type="match status" value="1"/>
</dbReference>
<dbReference type="SUPFAM" id="SSF158472">
    <property type="entry name" value="HAMP domain-like"/>
    <property type="match status" value="1"/>
</dbReference>
<dbReference type="CDD" id="cd00075">
    <property type="entry name" value="HATPase"/>
    <property type="match status" value="1"/>
</dbReference>
<evidence type="ECO:0000256" key="13">
    <source>
        <dbReference type="ARBA" id="ARBA00023136"/>
    </source>
</evidence>
<feature type="domain" description="HAMP" evidence="16">
    <location>
        <begin position="135"/>
        <end position="189"/>
    </location>
</feature>
<keyword evidence="13 14" id="KW-0472">Membrane</keyword>
<accession>A0A4R2NDG7</accession>
<reference evidence="17 18" key="1">
    <citation type="submission" date="2019-03" db="EMBL/GenBank/DDBJ databases">
        <title>Genomic Encyclopedia of Type Strains, Phase IV (KMG-IV): sequencing the most valuable type-strain genomes for metagenomic binning, comparative biology and taxonomic classification.</title>
        <authorList>
            <person name="Goeker M."/>
        </authorList>
    </citation>
    <scope>NUCLEOTIDE SEQUENCE [LARGE SCALE GENOMIC DNA]</scope>
    <source>
        <strain evidence="17 18">DSM 19377</strain>
    </source>
</reference>
<comment type="caution">
    <text evidence="17">The sequence shown here is derived from an EMBL/GenBank/DDBJ whole genome shotgun (WGS) entry which is preliminary data.</text>
</comment>
<dbReference type="InterPro" id="IPR050398">
    <property type="entry name" value="HssS/ArlS-like"/>
</dbReference>
<dbReference type="GO" id="GO:0005524">
    <property type="term" value="F:ATP binding"/>
    <property type="evidence" value="ECO:0007669"/>
    <property type="project" value="UniProtKB-KW"/>
</dbReference>
<evidence type="ECO:0000256" key="6">
    <source>
        <dbReference type="ARBA" id="ARBA00022679"/>
    </source>
</evidence>
<evidence type="ECO:0000256" key="4">
    <source>
        <dbReference type="ARBA" id="ARBA00022475"/>
    </source>
</evidence>
<evidence type="ECO:0000256" key="10">
    <source>
        <dbReference type="ARBA" id="ARBA00022840"/>
    </source>
</evidence>
<dbReference type="Gene3D" id="6.10.340.10">
    <property type="match status" value="1"/>
</dbReference>
<keyword evidence="6" id="KW-0808">Transferase</keyword>